<comment type="function">
    <text evidence="7">Responsible for synthesis of pseudouridine from uracil.</text>
</comment>
<reference evidence="9" key="1">
    <citation type="submission" date="2021-02" db="EMBL/GenBank/DDBJ databases">
        <title>Abyssanaerobacter marinus gen.nov., sp., nov, anaerobic bacterium isolated from the Onnuri vent field of Indian Ocean and suggestion of Mogibacteriaceae fam. nov., and proposal of reclassification of ambiguous this family's genus member.</title>
        <authorList>
            <person name="Kim Y.J."/>
            <person name="Yang J.-A."/>
        </authorList>
    </citation>
    <scope>NUCLEOTIDE SEQUENCE</scope>
    <source>
        <strain evidence="9">DSM 2634</strain>
    </source>
</reference>
<dbReference type="PROSITE" id="PS50889">
    <property type="entry name" value="S4"/>
    <property type="match status" value="1"/>
</dbReference>
<evidence type="ECO:0000256" key="6">
    <source>
        <dbReference type="PROSITE-ProRule" id="PRU00182"/>
    </source>
</evidence>
<evidence type="ECO:0000256" key="7">
    <source>
        <dbReference type="RuleBase" id="RU362028"/>
    </source>
</evidence>
<evidence type="ECO:0000256" key="2">
    <source>
        <dbReference type="ARBA" id="ARBA00010876"/>
    </source>
</evidence>
<proteinExistence type="inferred from homology"/>
<protein>
    <recommendedName>
        <fullName evidence="7">Pseudouridine synthase</fullName>
        <ecNumber evidence="7">5.4.99.-</ecNumber>
    </recommendedName>
</protein>
<dbReference type="SUPFAM" id="SSF55174">
    <property type="entry name" value="Alpha-L RNA-binding motif"/>
    <property type="match status" value="1"/>
</dbReference>
<dbReference type="InterPro" id="IPR002942">
    <property type="entry name" value="S4_RNA-bd"/>
</dbReference>
<dbReference type="InterPro" id="IPR006145">
    <property type="entry name" value="PsdUridine_synth_RsuA/RluA"/>
</dbReference>
<dbReference type="InterPro" id="IPR036986">
    <property type="entry name" value="S4_RNA-bd_sf"/>
</dbReference>
<evidence type="ECO:0000256" key="4">
    <source>
        <dbReference type="ARBA" id="ARBA00023235"/>
    </source>
</evidence>
<evidence type="ECO:0000256" key="5">
    <source>
        <dbReference type="PIRSR" id="PIRSR606225-1"/>
    </source>
</evidence>
<sequence>MCNENIYELIVKDELAGNRIDSALVLAFQNNSRSFFQKLLETEAIEVNGQVNNSKKYKVKKGDIIRVTLPEPKPLNVAPENIPIDIVYEDDDVLVVNKPKGMVVHPANGNESGTLVNAILYRCGESLSSINGVIRPGIVHRIDKDTSGLLMIAKNDRAHNCLAEQLADHSITRAYRAIVYNNFTEDEGTVDKPIGRDPKDRLKQAVTDLNSKRAVTHYKVLERFGNFTLIEARLETGRTHQIRVHMAYMKHPLLGDLVYGPKKKMLGAESQMLHAKVLGFKHPATGEYMEFDSPLPEEFEAVLAKLRKD</sequence>
<evidence type="ECO:0000313" key="9">
    <source>
        <dbReference type="EMBL" id="MBN7772104.1"/>
    </source>
</evidence>
<gene>
    <name evidence="9" type="ORF">JYB65_01905</name>
</gene>
<name>A0A939D5Z5_CLOAM</name>
<dbReference type="EC" id="5.4.99.-" evidence="7"/>
<dbReference type="PANTHER" id="PTHR21600">
    <property type="entry name" value="MITOCHONDRIAL RNA PSEUDOURIDINE SYNTHASE"/>
    <property type="match status" value="1"/>
</dbReference>
<dbReference type="PROSITE" id="PS01129">
    <property type="entry name" value="PSI_RLU"/>
    <property type="match status" value="1"/>
</dbReference>
<dbReference type="RefSeq" id="WP_206580880.1">
    <property type="nucleotide sequence ID" value="NZ_JAFJZZ010000001.1"/>
</dbReference>
<organism evidence="9 10">
    <name type="scientific">Clostridium aminobutyricum</name>
    <dbReference type="NCBI Taxonomy" id="33953"/>
    <lineage>
        <taxon>Bacteria</taxon>
        <taxon>Bacillati</taxon>
        <taxon>Bacillota</taxon>
        <taxon>Clostridia</taxon>
        <taxon>Eubacteriales</taxon>
        <taxon>Clostridiaceae</taxon>
        <taxon>Clostridium</taxon>
    </lineage>
</organism>
<keyword evidence="10" id="KW-1185">Reference proteome</keyword>
<feature type="domain" description="RNA-binding S4" evidence="8">
    <location>
        <begin position="18"/>
        <end position="83"/>
    </location>
</feature>
<dbReference type="FunFam" id="3.30.2350.10:FF:000006">
    <property type="entry name" value="Pseudouridine synthase"/>
    <property type="match status" value="1"/>
</dbReference>
<comment type="catalytic activity">
    <reaction evidence="1 7">
        <text>a uridine in RNA = a pseudouridine in RNA</text>
        <dbReference type="Rhea" id="RHEA:48348"/>
        <dbReference type="Rhea" id="RHEA-COMP:12068"/>
        <dbReference type="Rhea" id="RHEA-COMP:12069"/>
        <dbReference type="ChEBI" id="CHEBI:65314"/>
        <dbReference type="ChEBI" id="CHEBI:65315"/>
    </reaction>
</comment>
<dbReference type="GO" id="GO:0000455">
    <property type="term" value="P:enzyme-directed rRNA pseudouridine synthesis"/>
    <property type="evidence" value="ECO:0007669"/>
    <property type="project" value="TreeGrafter"/>
</dbReference>
<keyword evidence="3 6" id="KW-0694">RNA-binding</keyword>
<dbReference type="PANTHER" id="PTHR21600:SF44">
    <property type="entry name" value="RIBOSOMAL LARGE SUBUNIT PSEUDOURIDINE SYNTHASE D"/>
    <property type="match status" value="1"/>
</dbReference>
<evidence type="ECO:0000256" key="3">
    <source>
        <dbReference type="ARBA" id="ARBA00022884"/>
    </source>
</evidence>
<dbReference type="InterPro" id="IPR006225">
    <property type="entry name" value="PsdUridine_synth_RluC/D"/>
</dbReference>
<dbReference type="GO" id="GO:0003723">
    <property type="term" value="F:RNA binding"/>
    <property type="evidence" value="ECO:0007669"/>
    <property type="project" value="UniProtKB-KW"/>
</dbReference>
<dbReference type="Pfam" id="PF00849">
    <property type="entry name" value="PseudoU_synth_2"/>
    <property type="match status" value="1"/>
</dbReference>
<dbReference type="GO" id="GO:0120159">
    <property type="term" value="F:rRNA pseudouridine synthase activity"/>
    <property type="evidence" value="ECO:0007669"/>
    <property type="project" value="UniProtKB-ARBA"/>
</dbReference>
<evidence type="ECO:0000256" key="1">
    <source>
        <dbReference type="ARBA" id="ARBA00000073"/>
    </source>
</evidence>
<comment type="caution">
    <text evidence="9">The sequence shown here is derived from an EMBL/GenBank/DDBJ whole genome shotgun (WGS) entry which is preliminary data.</text>
</comment>
<dbReference type="NCBIfam" id="TIGR00005">
    <property type="entry name" value="rluA_subfam"/>
    <property type="match status" value="1"/>
</dbReference>
<dbReference type="CDD" id="cd02869">
    <property type="entry name" value="PseudoU_synth_RluA_like"/>
    <property type="match status" value="1"/>
</dbReference>
<dbReference type="InterPro" id="IPR020103">
    <property type="entry name" value="PsdUridine_synth_cat_dom_sf"/>
</dbReference>
<dbReference type="CDD" id="cd00165">
    <property type="entry name" value="S4"/>
    <property type="match status" value="1"/>
</dbReference>
<evidence type="ECO:0000313" key="10">
    <source>
        <dbReference type="Proteomes" id="UP000664545"/>
    </source>
</evidence>
<comment type="similarity">
    <text evidence="2 7">Belongs to the pseudouridine synthase RluA family.</text>
</comment>
<evidence type="ECO:0000259" key="8">
    <source>
        <dbReference type="SMART" id="SM00363"/>
    </source>
</evidence>
<dbReference type="Proteomes" id="UP000664545">
    <property type="component" value="Unassembled WGS sequence"/>
</dbReference>
<dbReference type="SUPFAM" id="SSF55120">
    <property type="entry name" value="Pseudouridine synthase"/>
    <property type="match status" value="1"/>
</dbReference>
<dbReference type="Gene3D" id="3.30.2350.10">
    <property type="entry name" value="Pseudouridine synthase"/>
    <property type="match status" value="1"/>
</dbReference>
<dbReference type="EMBL" id="JAFJZZ010000001">
    <property type="protein sequence ID" value="MBN7772104.1"/>
    <property type="molecule type" value="Genomic_DNA"/>
</dbReference>
<accession>A0A939D5Z5</accession>
<feature type="active site" evidence="5">
    <location>
        <position position="143"/>
    </location>
</feature>
<dbReference type="InterPro" id="IPR006224">
    <property type="entry name" value="PsdUridine_synth_RluA-like_CS"/>
</dbReference>
<dbReference type="InterPro" id="IPR050188">
    <property type="entry name" value="RluA_PseudoU_synthase"/>
</dbReference>
<dbReference type="Gene3D" id="3.10.290.10">
    <property type="entry name" value="RNA-binding S4 domain"/>
    <property type="match status" value="1"/>
</dbReference>
<keyword evidence="4 7" id="KW-0413">Isomerase</keyword>
<dbReference type="AlphaFoldDB" id="A0A939D5Z5"/>
<dbReference type="SMART" id="SM00363">
    <property type="entry name" value="S4"/>
    <property type="match status" value="1"/>
</dbReference>